<name>A0A367YIR8_9ASCO</name>
<feature type="region of interest" description="Disordered" evidence="1">
    <location>
        <begin position="41"/>
        <end position="126"/>
    </location>
</feature>
<sequence>MVPPPVGSGPPSTGPTAIDLSELSGKSILLMESQNDAREYENLVRDSWGPTHTNTGVPLLSSNPQTPGVNSNVDWNNQASGVNGSSQGTDRRRASSAFFNTAPALHTMTSDQANPQLSQQGPTAAG</sequence>
<proteinExistence type="predicted"/>
<dbReference type="OrthoDB" id="431169at2759"/>
<reference evidence="2 3" key="1">
    <citation type="submission" date="2018-06" db="EMBL/GenBank/DDBJ databases">
        <title>Whole genome sequencing of Candida tropicalis (genome annotated by CSBL at Korea University).</title>
        <authorList>
            <person name="Ahn J."/>
        </authorList>
    </citation>
    <scope>NUCLEOTIDE SEQUENCE [LARGE SCALE GENOMIC DNA]</scope>
    <source>
        <strain evidence="2 3">ATCC 20962</strain>
    </source>
</reference>
<feature type="compositionally biased region" description="Polar residues" evidence="1">
    <location>
        <begin position="107"/>
        <end position="126"/>
    </location>
</feature>
<dbReference type="EMBL" id="QLNQ01000020">
    <property type="protein sequence ID" value="RCK65489.1"/>
    <property type="molecule type" value="Genomic_DNA"/>
</dbReference>
<dbReference type="Proteomes" id="UP000253472">
    <property type="component" value="Unassembled WGS sequence"/>
</dbReference>
<dbReference type="STRING" id="5486.A0A367YIR8"/>
<evidence type="ECO:0000256" key="1">
    <source>
        <dbReference type="SAM" id="MobiDB-lite"/>
    </source>
</evidence>
<feature type="compositionally biased region" description="Polar residues" evidence="1">
    <location>
        <begin position="50"/>
        <end position="88"/>
    </location>
</feature>
<evidence type="ECO:0000313" key="3">
    <source>
        <dbReference type="Proteomes" id="UP000253472"/>
    </source>
</evidence>
<organism evidence="2 3">
    <name type="scientific">Candida viswanathii</name>
    <dbReference type="NCBI Taxonomy" id="5486"/>
    <lineage>
        <taxon>Eukaryota</taxon>
        <taxon>Fungi</taxon>
        <taxon>Dikarya</taxon>
        <taxon>Ascomycota</taxon>
        <taxon>Saccharomycotina</taxon>
        <taxon>Pichiomycetes</taxon>
        <taxon>Debaryomycetaceae</taxon>
        <taxon>Candida/Lodderomyces clade</taxon>
        <taxon>Candida</taxon>
    </lineage>
</organism>
<gene>
    <name evidence="2" type="ORF">Cantr_01197</name>
</gene>
<evidence type="ECO:0000313" key="2">
    <source>
        <dbReference type="EMBL" id="RCK65489.1"/>
    </source>
</evidence>
<keyword evidence="3" id="KW-1185">Reference proteome</keyword>
<comment type="caution">
    <text evidence="2">The sequence shown here is derived from an EMBL/GenBank/DDBJ whole genome shotgun (WGS) entry which is preliminary data.</text>
</comment>
<protein>
    <submittedName>
        <fullName evidence="2">Uncharacterized protein</fullName>
    </submittedName>
</protein>
<accession>A0A367YIR8</accession>
<dbReference type="AlphaFoldDB" id="A0A367YIR8"/>